<dbReference type="GO" id="GO:0046872">
    <property type="term" value="F:metal ion binding"/>
    <property type="evidence" value="ECO:0007669"/>
    <property type="project" value="UniProtKB-KW"/>
</dbReference>
<evidence type="ECO:0000256" key="6">
    <source>
        <dbReference type="ARBA" id="ARBA00062515"/>
    </source>
</evidence>
<evidence type="ECO:0000256" key="1">
    <source>
        <dbReference type="ARBA" id="ARBA00009175"/>
    </source>
</evidence>
<sequence>MHQSTSADHLPRVCLLRIATLLFFSIASLPVMAGEVSLGVAANFTDTTRELAKQFEAKTGHTVSASFGSTGKLYAQIRNGAPFDVFMAADARRPALIEKARAGAPNTRFTYARGKLVLWSPTPDAFGDAESYLAQQTFSRLAMANPKTAPYGLAAQQVLEHLGHWQALQAKLVRGDSIAQTFQFVVSRNAQAGFVALSQVTSWDDKEGSLWNVPQDYYQPIDQQAILLNRGTSNEAALAWMDFLKSNTAIATIRGYGYDPAYDTAD</sequence>
<dbReference type="Pfam" id="PF13531">
    <property type="entry name" value="SBP_bac_11"/>
    <property type="match status" value="1"/>
</dbReference>
<evidence type="ECO:0000256" key="4">
    <source>
        <dbReference type="ARBA" id="ARBA00022729"/>
    </source>
</evidence>
<dbReference type="GeneID" id="77254623"/>
<feature type="binding site" evidence="7">
    <location>
        <position position="70"/>
    </location>
    <ligand>
        <name>molybdate</name>
        <dbReference type="ChEBI" id="CHEBI:36264"/>
    </ligand>
</feature>
<accession>A0A1W6K5T6</accession>
<dbReference type="RefSeq" id="WP_157665571.1">
    <property type="nucleotide sequence ID" value="NZ_CP020931.1"/>
</dbReference>
<comment type="similarity">
    <text evidence="1">Belongs to the bacterial solute-binding protein ModA family.</text>
</comment>
<feature type="binding site" evidence="7">
    <location>
        <position position="178"/>
    </location>
    <ligand>
        <name>molybdate</name>
        <dbReference type="ChEBI" id="CHEBI:36264"/>
    </ligand>
</feature>
<dbReference type="GO" id="GO:0030973">
    <property type="term" value="F:molybdate ion binding"/>
    <property type="evidence" value="ECO:0007669"/>
    <property type="project" value="InterPro"/>
</dbReference>
<proteinExistence type="inferred from homology"/>
<dbReference type="CDD" id="cd13539">
    <property type="entry name" value="PBP2_AvModA"/>
    <property type="match status" value="1"/>
</dbReference>
<dbReference type="GO" id="GO:1901359">
    <property type="term" value="F:tungstate binding"/>
    <property type="evidence" value="ECO:0007669"/>
    <property type="project" value="UniProtKB-ARBA"/>
</dbReference>
<dbReference type="PIRSF" id="PIRSF004846">
    <property type="entry name" value="ModA"/>
    <property type="match status" value="1"/>
</dbReference>
<dbReference type="PANTHER" id="PTHR30632:SF14">
    <property type="entry name" value="TUNGSTATE_MOLYBDATE_CHROMATE-BINDING PROTEIN MODA"/>
    <property type="match status" value="1"/>
</dbReference>
<dbReference type="FunFam" id="3.40.190.10:FF:000035">
    <property type="entry name" value="Molybdate ABC transporter substrate-binding protein"/>
    <property type="match status" value="1"/>
</dbReference>
<organism evidence="8 9">
    <name type="scientific">Marinobacter salarius</name>
    <dbReference type="NCBI Taxonomy" id="1420917"/>
    <lineage>
        <taxon>Bacteria</taxon>
        <taxon>Pseudomonadati</taxon>
        <taxon>Pseudomonadota</taxon>
        <taxon>Gammaproteobacteria</taxon>
        <taxon>Pseudomonadales</taxon>
        <taxon>Marinobacteraceae</taxon>
        <taxon>Marinobacter</taxon>
    </lineage>
</organism>
<dbReference type="Gene3D" id="3.40.190.10">
    <property type="entry name" value="Periplasmic binding protein-like II"/>
    <property type="match status" value="2"/>
</dbReference>
<comment type="subunit">
    <text evidence="6">The complex is composed of two ATP-binding proteins (ModC), two transmembrane proteins (ModB) and a solute-binding protein (ModA).</text>
</comment>
<evidence type="ECO:0000256" key="3">
    <source>
        <dbReference type="ARBA" id="ARBA00022723"/>
    </source>
</evidence>
<keyword evidence="4" id="KW-0732">Signal</keyword>
<evidence type="ECO:0000313" key="8">
    <source>
        <dbReference type="EMBL" id="ARM82730.1"/>
    </source>
</evidence>
<dbReference type="NCBIfam" id="TIGR01256">
    <property type="entry name" value="modA"/>
    <property type="match status" value="1"/>
</dbReference>
<gene>
    <name evidence="8" type="primary">modA</name>
    <name evidence="8" type="ORF">MARSALSMR5_00632</name>
</gene>
<dbReference type="GO" id="GO:0015689">
    <property type="term" value="P:molybdate ion transport"/>
    <property type="evidence" value="ECO:0007669"/>
    <property type="project" value="InterPro"/>
</dbReference>
<evidence type="ECO:0000256" key="2">
    <source>
        <dbReference type="ARBA" id="ARBA00022505"/>
    </source>
</evidence>
<dbReference type="STRING" id="1420917.AU15_02105"/>
<dbReference type="InterPro" id="IPR044084">
    <property type="entry name" value="AvModA-like_subst-bd"/>
</dbReference>
<dbReference type="Proteomes" id="UP000193100">
    <property type="component" value="Chromosome"/>
</dbReference>
<keyword evidence="2 7" id="KW-0500">Molybdenum</keyword>
<dbReference type="AlphaFoldDB" id="A0A1W6K5T6"/>
<dbReference type="SUPFAM" id="SSF53850">
    <property type="entry name" value="Periplasmic binding protein-like II"/>
    <property type="match status" value="1"/>
</dbReference>
<name>A0A1W6K5T6_9GAMM</name>
<protein>
    <submittedName>
        <fullName evidence="8">Molybdate-binding periplasmic protein</fullName>
    </submittedName>
</protein>
<evidence type="ECO:0000256" key="7">
    <source>
        <dbReference type="PIRSR" id="PIRSR004846-1"/>
    </source>
</evidence>
<dbReference type="InterPro" id="IPR050682">
    <property type="entry name" value="ModA/WtpA"/>
</dbReference>
<dbReference type="InterPro" id="IPR005950">
    <property type="entry name" value="ModA"/>
</dbReference>
<dbReference type="EMBL" id="CP020931">
    <property type="protein sequence ID" value="ARM82730.1"/>
    <property type="molecule type" value="Genomic_DNA"/>
</dbReference>
<keyword evidence="5" id="KW-0826">Tungsten</keyword>
<evidence type="ECO:0000256" key="5">
    <source>
        <dbReference type="ARBA" id="ARBA00023245"/>
    </source>
</evidence>
<evidence type="ECO:0000313" key="9">
    <source>
        <dbReference type="Proteomes" id="UP000193100"/>
    </source>
</evidence>
<reference evidence="8 9" key="1">
    <citation type="submission" date="2017-04" db="EMBL/GenBank/DDBJ databases">
        <title>Genome Sequence of Marinobacter salarius strain SMR5 Isolated from a culture of the Diatom Skeletonema marinoi.</title>
        <authorList>
            <person name="Topel M."/>
            <person name="Pinder M.I.M."/>
            <person name="Johansson O.N."/>
            <person name="Kourtchenko O."/>
            <person name="Godhe A."/>
            <person name="Clarke A.K."/>
        </authorList>
    </citation>
    <scope>NUCLEOTIDE SEQUENCE [LARGE SCALE GENOMIC DNA]</scope>
    <source>
        <strain evidence="8 9">SMR5</strain>
    </source>
</reference>
<dbReference type="PANTHER" id="PTHR30632">
    <property type="entry name" value="MOLYBDATE-BINDING PERIPLASMIC PROTEIN"/>
    <property type="match status" value="1"/>
</dbReference>
<keyword evidence="3 7" id="KW-0479">Metal-binding</keyword>